<dbReference type="AlphaFoldDB" id="A0A9W9G2R5"/>
<feature type="region of interest" description="Disordered" evidence="1">
    <location>
        <begin position="639"/>
        <end position="685"/>
    </location>
</feature>
<feature type="compositionally biased region" description="Basic and acidic residues" evidence="1">
    <location>
        <begin position="145"/>
        <end position="157"/>
    </location>
</feature>
<feature type="compositionally biased region" description="Acidic residues" evidence="1">
    <location>
        <begin position="124"/>
        <end position="136"/>
    </location>
</feature>
<feature type="compositionally biased region" description="Low complexity" evidence="1">
    <location>
        <begin position="88"/>
        <end position="102"/>
    </location>
</feature>
<evidence type="ECO:0000313" key="2">
    <source>
        <dbReference type="EMBL" id="KAJ5110212.1"/>
    </source>
</evidence>
<comment type="caution">
    <text evidence="2">The sequence shown here is derived from an EMBL/GenBank/DDBJ whole genome shotgun (WGS) entry which is preliminary data.</text>
</comment>
<dbReference type="RefSeq" id="XP_056478323.1">
    <property type="nucleotide sequence ID" value="XM_056615351.1"/>
</dbReference>
<proteinExistence type="predicted"/>
<dbReference type="GeneID" id="81354330"/>
<feature type="compositionally biased region" description="Basic and acidic residues" evidence="1">
    <location>
        <begin position="23"/>
        <end position="36"/>
    </location>
</feature>
<name>A0A9W9G2R5_9EURO</name>
<dbReference type="Proteomes" id="UP001149074">
    <property type="component" value="Unassembled WGS sequence"/>
</dbReference>
<dbReference type="OrthoDB" id="5350396at2759"/>
<gene>
    <name evidence="2" type="ORF">N7532_002857</name>
</gene>
<organism evidence="2 3">
    <name type="scientific">Penicillium argentinense</name>
    <dbReference type="NCBI Taxonomy" id="1131581"/>
    <lineage>
        <taxon>Eukaryota</taxon>
        <taxon>Fungi</taxon>
        <taxon>Dikarya</taxon>
        <taxon>Ascomycota</taxon>
        <taxon>Pezizomycotina</taxon>
        <taxon>Eurotiomycetes</taxon>
        <taxon>Eurotiomycetidae</taxon>
        <taxon>Eurotiales</taxon>
        <taxon>Aspergillaceae</taxon>
        <taxon>Penicillium</taxon>
    </lineage>
</organism>
<feature type="region of interest" description="Disordered" evidence="1">
    <location>
        <begin position="1"/>
        <end position="157"/>
    </location>
</feature>
<protein>
    <submittedName>
        <fullName evidence="2">Uncharacterized protein</fullName>
    </submittedName>
</protein>
<evidence type="ECO:0000313" key="3">
    <source>
        <dbReference type="Proteomes" id="UP001149074"/>
    </source>
</evidence>
<keyword evidence="3" id="KW-1185">Reference proteome</keyword>
<evidence type="ECO:0000256" key="1">
    <source>
        <dbReference type="SAM" id="MobiDB-lite"/>
    </source>
</evidence>
<sequence>MRNLKSYFNKPAFAQVLDTSRTPVKEPSREVEERAEVSSSPLADPPPSSNQPVSTTAPEIPNGPGEQLNASLSEAASQYVPEDPIENESFLSAESAAPPSSLGTSLASSQRIVKGGKEIVISSDGEETDAFDDLDDPSTLFAPKPKPEPKKEPVETKPVRVDKAYLARLTAPKKYKNSIDSLVHDALDENEVDAHVARVKASFVQSNAEDASNQAAARPALNEDVLTSALGDTNDEEGGPGVRRLLDAVRRTEALDQERVWRFFNQTPATPIAPDFPRDLFQPESNLAPLREPETRARMIQSGILEFVSSLGRLPNEFLKWLFLSIPCEPREELRRAYCRILTNVPLESIQSQIGSGDIDDLFRRLGARPQALALSSVIVAERTYQSTQDSHIKYRGILLSIFSLFQDASERFSVEVRTHALHLLLRMSLDNSVTADYVLSSRLQSAITALLENVAEAEIDHLERQLSTSLYETVKDTQFQSCMVEHILPTSPWVSALRYRLAMAFLLQSPKPLTESVEDVLNLERITLLLRERRFQISLYNGNEDGYDYEDLIHLTLLLEVVLNKALLDMRYKPADRKTEFNVAIDQIATQLKTNFGSMKESGATHLKRMLAKGALEILHYRLVFSVRSKPPPRRTAFENLGKDHKNKSIRQYLQRQPPVQKGETDEGDETQIPIRKHQDNPAT</sequence>
<reference evidence="2" key="2">
    <citation type="journal article" date="2023" name="IMA Fungus">
        <title>Comparative genomic study of the Penicillium genus elucidates a diverse pangenome and 15 lateral gene transfer events.</title>
        <authorList>
            <person name="Petersen C."/>
            <person name="Sorensen T."/>
            <person name="Nielsen M.R."/>
            <person name="Sondergaard T.E."/>
            <person name="Sorensen J.L."/>
            <person name="Fitzpatrick D.A."/>
            <person name="Frisvad J.C."/>
            <person name="Nielsen K.L."/>
        </authorList>
    </citation>
    <scope>NUCLEOTIDE SEQUENCE</scope>
    <source>
        <strain evidence="2">IBT 30761</strain>
    </source>
</reference>
<dbReference type="EMBL" id="JAPQKI010000003">
    <property type="protein sequence ID" value="KAJ5110212.1"/>
    <property type="molecule type" value="Genomic_DNA"/>
</dbReference>
<accession>A0A9W9G2R5</accession>
<reference evidence="2" key="1">
    <citation type="submission" date="2022-11" db="EMBL/GenBank/DDBJ databases">
        <authorList>
            <person name="Petersen C."/>
        </authorList>
    </citation>
    <scope>NUCLEOTIDE SEQUENCE</scope>
    <source>
        <strain evidence="2">IBT 30761</strain>
    </source>
</reference>